<gene>
    <name evidence="3" type="ORF">N7509_001208</name>
</gene>
<evidence type="ECO:0000256" key="2">
    <source>
        <dbReference type="SAM" id="SignalP"/>
    </source>
</evidence>
<feature type="region of interest" description="Disordered" evidence="1">
    <location>
        <begin position="24"/>
        <end position="46"/>
    </location>
</feature>
<dbReference type="GeneID" id="81364825"/>
<dbReference type="OrthoDB" id="10523441at2759"/>
<dbReference type="AlphaFoldDB" id="A0A9W9WBY3"/>
<evidence type="ECO:0000256" key="1">
    <source>
        <dbReference type="SAM" id="MobiDB-lite"/>
    </source>
</evidence>
<protein>
    <recommendedName>
        <fullName evidence="5">AA1-like domain-containing protein</fullName>
    </recommendedName>
</protein>
<keyword evidence="4" id="KW-1185">Reference proteome</keyword>
<comment type="caution">
    <text evidence="3">The sequence shown here is derived from an EMBL/GenBank/DDBJ whole genome shotgun (WGS) entry which is preliminary data.</text>
</comment>
<dbReference type="EMBL" id="JAPZBU010000003">
    <property type="protein sequence ID" value="KAJ5414581.1"/>
    <property type="molecule type" value="Genomic_DNA"/>
</dbReference>
<reference evidence="3" key="1">
    <citation type="submission" date="2022-12" db="EMBL/GenBank/DDBJ databases">
        <authorList>
            <person name="Petersen C."/>
        </authorList>
    </citation>
    <scope>NUCLEOTIDE SEQUENCE</scope>
    <source>
        <strain evidence="3">IBT 29677</strain>
    </source>
</reference>
<proteinExistence type="predicted"/>
<dbReference type="Proteomes" id="UP001147747">
    <property type="component" value="Unassembled WGS sequence"/>
</dbReference>
<keyword evidence="2" id="KW-0732">Signal</keyword>
<evidence type="ECO:0000313" key="4">
    <source>
        <dbReference type="Proteomes" id="UP001147747"/>
    </source>
</evidence>
<feature type="signal peptide" evidence="2">
    <location>
        <begin position="1"/>
        <end position="19"/>
    </location>
</feature>
<evidence type="ECO:0000313" key="3">
    <source>
        <dbReference type="EMBL" id="KAJ5414581.1"/>
    </source>
</evidence>
<name>A0A9W9WBY3_9EURO</name>
<reference evidence="3" key="2">
    <citation type="journal article" date="2023" name="IMA Fungus">
        <title>Comparative genomic study of the Penicillium genus elucidates a diverse pangenome and 15 lateral gene transfer events.</title>
        <authorList>
            <person name="Petersen C."/>
            <person name="Sorensen T."/>
            <person name="Nielsen M.R."/>
            <person name="Sondergaard T.E."/>
            <person name="Sorensen J.L."/>
            <person name="Fitzpatrick D.A."/>
            <person name="Frisvad J.C."/>
            <person name="Nielsen K.L."/>
        </authorList>
    </citation>
    <scope>NUCLEOTIDE SEQUENCE</scope>
    <source>
        <strain evidence="3">IBT 29677</strain>
    </source>
</reference>
<feature type="chain" id="PRO_5040794069" description="AA1-like domain-containing protein" evidence="2">
    <location>
        <begin position="20"/>
        <end position="184"/>
    </location>
</feature>
<feature type="compositionally biased region" description="Polar residues" evidence="1">
    <location>
        <begin position="24"/>
        <end position="34"/>
    </location>
</feature>
<evidence type="ECO:0008006" key="5">
    <source>
        <dbReference type="Google" id="ProtNLM"/>
    </source>
</evidence>
<accession>A0A9W9WBY3</accession>
<organism evidence="3 4">
    <name type="scientific">Penicillium cosmopolitanum</name>
    <dbReference type="NCBI Taxonomy" id="1131564"/>
    <lineage>
        <taxon>Eukaryota</taxon>
        <taxon>Fungi</taxon>
        <taxon>Dikarya</taxon>
        <taxon>Ascomycota</taxon>
        <taxon>Pezizomycotina</taxon>
        <taxon>Eurotiomycetes</taxon>
        <taxon>Eurotiomycetidae</taxon>
        <taxon>Eurotiales</taxon>
        <taxon>Aspergillaceae</taxon>
        <taxon>Penicillium</taxon>
    </lineage>
</organism>
<sequence>MHFQQISFFPLLAAVAVEGAAVPSKSSTATSPTYTGPAEPTNWPAQNEMDVGHIKLRADTDSEKCIMTITNVFDCSGKATVAKYNTETNVCEPTVKGIRDKGIAITGCEDSNAHLYYDIWPSEETGPSHEIFFNNKFGNHVSWSMDDYVNGAAIDDGKESWSAMSDPTFYECDAYQEPIGQGGY</sequence>
<dbReference type="RefSeq" id="XP_056494427.1">
    <property type="nucleotide sequence ID" value="XM_056625845.1"/>
</dbReference>